<dbReference type="STRING" id="1166018.FAES_4127"/>
<dbReference type="InterPro" id="IPR036388">
    <property type="entry name" value="WH-like_DNA-bd_sf"/>
</dbReference>
<organism evidence="3 4">
    <name type="scientific">Fibrella aestuarina BUZ 2</name>
    <dbReference type="NCBI Taxonomy" id="1166018"/>
    <lineage>
        <taxon>Bacteria</taxon>
        <taxon>Pseudomonadati</taxon>
        <taxon>Bacteroidota</taxon>
        <taxon>Cytophagia</taxon>
        <taxon>Cytophagales</taxon>
        <taxon>Spirosomataceae</taxon>
        <taxon>Fibrella</taxon>
    </lineage>
</organism>
<dbReference type="Gene3D" id="1.10.10.10">
    <property type="entry name" value="Winged helix-like DNA-binding domain superfamily/Winged helix DNA-binding domain"/>
    <property type="match status" value="1"/>
</dbReference>
<dbReference type="InterPro" id="IPR039566">
    <property type="entry name" value="CvfB_S1_st"/>
</dbReference>
<dbReference type="PROSITE" id="PS50126">
    <property type="entry name" value="S1"/>
    <property type="match status" value="1"/>
</dbReference>
<accession>I0KDC4</accession>
<reference evidence="3 4" key="1">
    <citation type="journal article" date="2012" name="J. Bacteriol.">
        <title>Genome Sequence of Fibrella aestuarina BUZ 2T, a Filamentous Marine Bacterium.</title>
        <authorList>
            <person name="Filippini M."/>
            <person name="Qi W."/>
            <person name="Blom J."/>
            <person name="Goesmann A."/>
            <person name="Smits T.H."/>
            <person name="Bagheri H.C."/>
        </authorList>
    </citation>
    <scope>NUCLEOTIDE SEQUENCE [LARGE SCALE GENOMIC DNA]</scope>
    <source>
        <strain evidence="4">BUZ 2T</strain>
    </source>
</reference>
<evidence type="ECO:0000313" key="4">
    <source>
        <dbReference type="Proteomes" id="UP000011058"/>
    </source>
</evidence>
<dbReference type="InterPro" id="IPR012340">
    <property type="entry name" value="NA-bd_OB-fold"/>
</dbReference>
<dbReference type="PANTHER" id="PTHR37296:SF1">
    <property type="entry name" value="CONSERVED VIRULENCE FACTOR B"/>
    <property type="match status" value="1"/>
</dbReference>
<gene>
    <name evidence="3" type="ORF">FAES_4127</name>
</gene>
<dbReference type="eggNOG" id="COG2996">
    <property type="taxonomic scope" value="Bacteria"/>
</dbReference>
<dbReference type="InterPro" id="IPR040764">
    <property type="entry name" value="CvfB_WH"/>
</dbReference>
<dbReference type="GO" id="GO:0003676">
    <property type="term" value="F:nucleic acid binding"/>
    <property type="evidence" value="ECO:0007669"/>
    <property type="project" value="InterPro"/>
</dbReference>
<dbReference type="EMBL" id="HE796683">
    <property type="protein sequence ID" value="CCH02127.1"/>
    <property type="molecule type" value="Genomic_DNA"/>
</dbReference>
<dbReference type="SUPFAM" id="SSF50249">
    <property type="entry name" value="Nucleic acid-binding proteins"/>
    <property type="match status" value="1"/>
</dbReference>
<dbReference type="HOGENOM" id="CLU_064885_1_0_10"/>
<evidence type="ECO:0000259" key="2">
    <source>
        <dbReference type="PROSITE" id="PS50126"/>
    </source>
</evidence>
<feature type="domain" description="S1 motif" evidence="2">
    <location>
        <begin position="147"/>
        <end position="207"/>
    </location>
</feature>
<comment type="similarity">
    <text evidence="1">Belongs to the CvfB family.</text>
</comment>
<dbReference type="PANTHER" id="PTHR37296">
    <property type="entry name" value="CONSERVED VIRULENCE FACTOR B"/>
    <property type="match status" value="1"/>
</dbReference>
<dbReference type="AlphaFoldDB" id="I0KDC4"/>
<dbReference type="RefSeq" id="WP_015333226.1">
    <property type="nucleotide sequence ID" value="NC_020054.1"/>
</dbReference>
<dbReference type="Gene3D" id="2.40.50.140">
    <property type="entry name" value="Nucleic acid-binding proteins"/>
    <property type="match status" value="2"/>
</dbReference>
<dbReference type="OrthoDB" id="9801597at2"/>
<dbReference type="PIRSF" id="PIRSF012524">
    <property type="entry name" value="YitL_S1"/>
    <property type="match status" value="1"/>
</dbReference>
<evidence type="ECO:0000313" key="3">
    <source>
        <dbReference type="EMBL" id="CCH02127.1"/>
    </source>
</evidence>
<evidence type="ECO:0000256" key="1">
    <source>
        <dbReference type="PIRNR" id="PIRNR012524"/>
    </source>
</evidence>
<dbReference type="InterPro" id="IPR014464">
    <property type="entry name" value="CvfB_fam"/>
</dbReference>
<proteinExistence type="inferred from homology"/>
<dbReference type="PATRIC" id="fig|1166018.3.peg.1078"/>
<protein>
    <recommendedName>
        <fullName evidence="2">S1 motif domain-containing protein</fullName>
    </recommendedName>
</protein>
<sequence length="279" mass="31390">MITIGRKNRLTALRLTSVGMFLGDDDGNDILLPNKYVPADLREDDEIEVFVYTDSEDRPIATTLRPAVERDQFGALQCVANTSFGAFMDWGLEKDLLVPLQEQQEPLTIGRWYVVYCGYDKQSGRLIGSTRINTLIDDEAPDTINEGDEVEALVYERTDLGLNAIVNGQFRGLFYANELFKPLRNGDRLRAYVKRVRDDRRVDLSVQPIGVASLEPNAATILAKLRASDGFLPLTDASDPQLIYRALEMSKKAFKKAVGTLYKDRKIDIKTDGIYLKSE</sequence>
<dbReference type="InterPro" id="IPR003029">
    <property type="entry name" value="S1_domain"/>
</dbReference>
<dbReference type="KEGG" id="fae:FAES_4127"/>
<name>I0KDC4_9BACT</name>
<keyword evidence="4" id="KW-1185">Reference proteome</keyword>
<dbReference type="Pfam" id="PF13509">
    <property type="entry name" value="S1_2"/>
    <property type="match status" value="1"/>
</dbReference>
<dbReference type="Pfam" id="PF17783">
    <property type="entry name" value="WHD_CvfB"/>
    <property type="match status" value="1"/>
</dbReference>
<dbReference type="Proteomes" id="UP000011058">
    <property type="component" value="Chromosome"/>
</dbReference>